<keyword evidence="2" id="KW-0378">Hydrolase</keyword>
<dbReference type="InterPro" id="IPR008979">
    <property type="entry name" value="Galactose-bd-like_sf"/>
</dbReference>
<evidence type="ECO:0000256" key="1">
    <source>
        <dbReference type="ARBA" id="ARBA00008645"/>
    </source>
</evidence>
<reference evidence="5" key="2">
    <citation type="submission" date="2023-01" db="EMBL/GenBank/DDBJ databases">
        <authorList>
            <person name="Sun Q."/>
            <person name="Evtushenko L."/>
        </authorList>
    </citation>
    <scope>NUCLEOTIDE SEQUENCE</scope>
    <source>
        <strain evidence="5">VKM Ac-1246</strain>
    </source>
</reference>
<feature type="domain" description="Xaa-Pro dipeptidyl-peptidase C-terminal" evidence="4">
    <location>
        <begin position="371"/>
        <end position="597"/>
    </location>
</feature>
<evidence type="ECO:0000256" key="3">
    <source>
        <dbReference type="SAM" id="SignalP"/>
    </source>
</evidence>
<dbReference type="Proteomes" id="UP001142292">
    <property type="component" value="Unassembled WGS sequence"/>
</dbReference>
<accession>A0ABQ5T295</accession>
<dbReference type="PANTHER" id="PTHR22946">
    <property type="entry name" value="DIENELACTONE HYDROLASE DOMAIN-CONTAINING PROTEIN-RELATED"/>
    <property type="match status" value="1"/>
</dbReference>
<evidence type="ECO:0000256" key="2">
    <source>
        <dbReference type="ARBA" id="ARBA00022801"/>
    </source>
</evidence>
<dbReference type="InterPro" id="IPR013736">
    <property type="entry name" value="Xaa-Pro_dipept_C"/>
</dbReference>
<keyword evidence="6" id="KW-1185">Reference proteome</keyword>
<dbReference type="Gene3D" id="2.60.120.260">
    <property type="entry name" value="Galactose-binding domain-like"/>
    <property type="match status" value="1"/>
</dbReference>
<dbReference type="InterPro" id="IPR050261">
    <property type="entry name" value="FrsA_esterase"/>
</dbReference>
<comment type="caution">
    <text evidence="5">The sequence shown here is derived from an EMBL/GenBank/DDBJ whole genome shotgun (WGS) entry which is preliminary data.</text>
</comment>
<dbReference type="RefSeq" id="WP_189118344.1">
    <property type="nucleotide sequence ID" value="NZ_BMRK01000006.1"/>
</dbReference>
<dbReference type="Gene3D" id="3.40.50.1820">
    <property type="entry name" value="alpha/beta hydrolase"/>
    <property type="match status" value="2"/>
</dbReference>
<dbReference type="SUPFAM" id="SSF53474">
    <property type="entry name" value="alpha/beta-Hydrolases"/>
    <property type="match status" value="1"/>
</dbReference>
<dbReference type="PANTHER" id="PTHR22946:SF9">
    <property type="entry name" value="POLYKETIDE TRANSFERASE AF380"/>
    <property type="match status" value="1"/>
</dbReference>
<sequence length="604" mass="63561">MRRVLARFLGLALALPLASLAVVPDAAAAAPYVVRTLHFKVEVGPSAATRTCDVVGDLYLPRTASAKRRVPAIMTTNGFGGSKDDQAGIGRSAASRGYAVLAYSGLGFGGSGCKITLDDPDWDGKAASQLVSYLGGAPGIAFTDTRHTEPAPRLTAVKVDRTAHDGRRRAHDPRVGMIGGSYGGQVQFAAASVDPRIDTIVPMITWNDLSYSLGPNNTDLRTGVTSRTPGATKLAWGLSFAALGTVEGVRHAPEDPSRLLGCPNFANFVCGALVTGGATGYFDPASVAKLRHASVADYVERIRIPTLLLQGQADTLFNLNEAAATYRALRAQGTPVKMVWHSWGHSGPAAPGEFDSSNPDPATQYEARRVFDWFARYLKDEQVSTGPAFAWFRDWVDYRGIATKAYGTSSTFPVGSPRSYYLSGTSLIATSKRPKAATRSFVVPAAGLPTRIDPMDVFGDLLDLPLPEADLPGTSATWTGGRLVKPVDVVGAPRLALEVDAPAARGGAPATDLVLFVRLQDVGPDGVASDIEHLTAPVRVPDATKRFAVTLPAVVHRFAPGHKVRLVVAGGSLNYRGGLVPGPVSITTGSTAQALHLPVTGCSC</sequence>
<proteinExistence type="inferred from homology"/>
<evidence type="ECO:0000313" key="5">
    <source>
        <dbReference type="EMBL" id="GLJ69938.1"/>
    </source>
</evidence>
<reference evidence="5" key="1">
    <citation type="journal article" date="2014" name="Int. J. Syst. Evol. Microbiol.">
        <title>Complete genome of a new Firmicutes species belonging to the dominant human colonic microbiota ('Ruminococcus bicirculans') reveals two chromosomes and a selective capacity to utilize plant glucans.</title>
        <authorList>
            <consortium name="NISC Comparative Sequencing Program"/>
            <person name="Wegmann U."/>
            <person name="Louis P."/>
            <person name="Goesmann A."/>
            <person name="Henrissat B."/>
            <person name="Duncan S.H."/>
            <person name="Flint H.J."/>
        </authorList>
    </citation>
    <scope>NUCLEOTIDE SEQUENCE</scope>
    <source>
        <strain evidence="5">VKM Ac-1246</strain>
    </source>
</reference>
<feature type="chain" id="PRO_5046777194" description="Xaa-Pro dipeptidyl-peptidase C-terminal domain-containing protein" evidence="3">
    <location>
        <begin position="22"/>
        <end position="604"/>
    </location>
</feature>
<organism evidence="5 6">
    <name type="scientific">Nocardioides luteus</name>
    <dbReference type="NCBI Taxonomy" id="1844"/>
    <lineage>
        <taxon>Bacteria</taxon>
        <taxon>Bacillati</taxon>
        <taxon>Actinomycetota</taxon>
        <taxon>Actinomycetes</taxon>
        <taxon>Propionibacteriales</taxon>
        <taxon>Nocardioidaceae</taxon>
        <taxon>Nocardioides</taxon>
    </lineage>
</organism>
<name>A0ABQ5T295_9ACTN</name>
<gene>
    <name evidence="5" type="ORF">GCM10017579_39740</name>
</gene>
<dbReference type="Pfam" id="PF02129">
    <property type="entry name" value="Peptidase_S15"/>
    <property type="match status" value="2"/>
</dbReference>
<dbReference type="Pfam" id="PF08530">
    <property type="entry name" value="PepX_C"/>
    <property type="match status" value="1"/>
</dbReference>
<keyword evidence="3" id="KW-0732">Signal</keyword>
<dbReference type="InterPro" id="IPR000383">
    <property type="entry name" value="Xaa-Pro-like_dom"/>
</dbReference>
<comment type="similarity">
    <text evidence="1">Belongs to the AB hydrolase superfamily.</text>
</comment>
<evidence type="ECO:0000259" key="4">
    <source>
        <dbReference type="SMART" id="SM00939"/>
    </source>
</evidence>
<evidence type="ECO:0000313" key="6">
    <source>
        <dbReference type="Proteomes" id="UP001142292"/>
    </source>
</evidence>
<dbReference type="SMART" id="SM00939">
    <property type="entry name" value="PepX_C"/>
    <property type="match status" value="1"/>
</dbReference>
<protein>
    <recommendedName>
        <fullName evidence="4">Xaa-Pro dipeptidyl-peptidase C-terminal domain-containing protein</fullName>
    </recommendedName>
</protein>
<feature type="signal peptide" evidence="3">
    <location>
        <begin position="1"/>
        <end position="21"/>
    </location>
</feature>
<dbReference type="InterPro" id="IPR029058">
    <property type="entry name" value="AB_hydrolase_fold"/>
</dbReference>
<dbReference type="EMBL" id="BSEL01000007">
    <property type="protein sequence ID" value="GLJ69938.1"/>
    <property type="molecule type" value="Genomic_DNA"/>
</dbReference>
<dbReference type="SUPFAM" id="SSF49785">
    <property type="entry name" value="Galactose-binding domain-like"/>
    <property type="match status" value="1"/>
</dbReference>